<dbReference type="Proteomes" id="UP001646141">
    <property type="component" value="Unassembled WGS sequence"/>
</dbReference>
<organism evidence="5 6">
    <name type="scientific">Leucobacter chromiireducens subsp. chromiireducens</name>
    <dbReference type="NCBI Taxonomy" id="660067"/>
    <lineage>
        <taxon>Bacteria</taxon>
        <taxon>Bacillati</taxon>
        <taxon>Actinomycetota</taxon>
        <taxon>Actinomycetes</taxon>
        <taxon>Micrococcales</taxon>
        <taxon>Microbacteriaceae</taxon>
        <taxon>Leucobacter</taxon>
    </lineage>
</organism>
<keyword evidence="3" id="KW-0804">Transcription</keyword>
<name>A0ABS1SR10_9MICO</name>
<keyword evidence="6" id="KW-1185">Reference proteome</keyword>
<dbReference type="InterPro" id="IPR018060">
    <property type="entry name" value="HTH_AraC"/>
</dbReference>
<comment type="caution">
    <text evidence="5">The sequence shown here is derived from an EMBL/GenBank/DDBJ whole genome shotgun (WGS) entry which is preliminary data.</text>
</comment>
<keyword evidence="2" id="KW-0238">DNA-binding</keyword>
<evidence type="ECO:0000256" key="3">
    <source>
        <dbReference type="ARBA" id="ARBA00023163"/>
    </source>
</evidence>
<dbReference type="SUPFAM" id="SSF46689">
    <property type="entry name" value="Homeodomain-like"/>
    <property type="match status" value="1"/>
</dbReference>
<proteinExistence type="predicted"/>
<evidence type="ECO:0000313" key="5">
    <source>
        <dbReference type="EMBL" id="MBL3690592.1"/>
    </source>
</evidence>
<sequence>MGTLWWAHAEHPASFSDGEAGGATGGEAGGRIIAADGSADLILRDDSLLVAGPSTRALRVQGSRSGVTVGVRFDPGAAGLALSQSAAPLRDAQLAGTAVLSPLQLRSALSLLRRVRGAVVEAGQAGDTASRLPGEAQARAVQAAAAALQRAYAPVLAEQRHWRSAVRSAAASGAPAAAVAGEFGVSERHFRRRMTEGFGYGFTSLRRVLRAERAHELLRGGVPVVDVAARGGYADQAHLTRELRDIAGTTPGRVSRYAAGSGA</sequence>
<dbReference type="PANTHER" id="PTHR46796">
    <property type="entry name" value="HTH-TYPE TRANSCRIPTIONAL ACTIVATOR RHAS-RELATED"/>
    <property type="match status" value="1"/>
</dbReference>
<dbReference type="Gene3D" id="1.10.10.60">
    <property type="entry name" value="Homeodomain-like"/>
    <property type="match status" value="1"/>
</dbReference>
<keyword evidence="1" id="KW-0805">Transcription regulation</keyword>
<reference evidence="5 6" key="1">
    <citation type="submission" date="2018-09" db="EMBL/GenBank/DDBJ databases">
        <title>Comparative genomics of Leucobacter spp.</title>
        <authorList>
            <person name="Reis A.C."/>
            <person name="Kolvenbach B.A."/>
            <person name="Corvini P.F.X."/>
            <person name="Nunes O.C."/>
        </authorList>
    </citation>
    <scope>NUCLEOTIDE SEQUENCE [LARGE SCALE GENOMIC DNA]</scope>
    <source>
        <strain evidence="5 6">L-1</strain>
    </source>
</reference>
<dbReference type="PANTHER" id="PTHR46796:SF15">
    <property type="entry name" value="BLL1074 PROTEIN"/>
    <property type="match status" value="1"/>
</dbReference>
<dbReference type="InterPro" id="IPR050204">
    <property type="entry name" value="AraC_XylS_family_regulators"/>
</dbReference>
<evidence type="ECO:0000259" key="4">
    <source>
        <dbReference type="PROSITE" id="PS01124"/>
    </source>
</evidence>
<dbReference type="EMBL" id="QYAD01000004">
    <property type="protein sequence ID" value="MBL3690592.1"/>
    <property type="molecule type" value="Genomic_DNA"/>
</dbReference>
<dbReference type="PROSITE" id="PS01124">
    <property type="entry name" value="HTH_ARAC_FAMILY_2"/>
    <property type="match status" value="1"/>
</dbReference>
<evidence type="ECO:0000256" key="2">
    <source>
        <dbReference type="ARBA" id="ARBA00023125"/>
    </source>
</evidence>
<evidence type="ECO:0000313" key="6">
    <source>
        <dbReference type="Proteomes" id="UP001646141"/>
    </source>
</evidence>
<evidence type="ECO:0000256" key="1">
    <source>
        <dbReference type="ARBA" id="ARBA00023015"/>
    </source>
</evidence>
<accession>A0ABS1SR10</accession>
<protein>
    <submittedName>
        <fullName evidence="5">Helix-turn-helix domain-containing protein</fullName>
    </submittedName>
</protein>
<gene>
    <name evidence="5" type="ORF">D3226_11580</name>
</gene>
<dbReference type="Pfam" id="PF12833">
    <property type="entry name" value="HTH_18"/>
    <property type="match status" value="1"/>
</dbReference>
<dbReference type="InterPro" id="IPR009057">
    <property type="entry name" value="Homeodomain-like_sf"/>
</dbReference>
<feature type="domain" description="HTH araC/xylS-type" evidence="4">
    <location>
        <begin position="179"/>
        <end position="257"/>
    </location>
</feature>
<dbReference type="SMART" id="SM00342">
    <property type="entry name" value="HTH_ARAC"/>
    <property type="match status" value="1"/>
</dbReference>